<dbReference type="InterPro" id="IPR016166">
    <property type="entry name" value="FAD-bd_PCMH"/>
</dbReference>
<evidence type="ECO:0000313" key="6">
    <source>
        <dbReference type="Proteomes" id="UP000039046"/>
    </source>
</evidence>
<feature type="chain" id="PRO_5001979225" description="FAD-binding PCMH-type domain-containing protein" evidence="3">
    <location>
        <begin position="26"/>
        <end position="594"/>
    </location>
</feature>
<keyword evidence="6" id="KW-1185">Reference proteome</keyword>
<dbReference type="SUPFAM" id="SSF56176">
    <property type="entry name" value="FAD-binding/transporter-associated domain-like"/>
    <property type="match status" value="1"/>
</dbReference>
<dbReference type="Proteomes" id="UP000039046">
    <property type="component" value="Unassembled WGS sequence"/>
</dbReference>
<dbReference type="InterPro" id="IPR050432">
    <property type="entry name" value="FAD-linked_Oxidoreductases_BP"/>
</dbReference>
<comment type="similarity">
    <text evidence="1">Belongs to the oxygen-dependent FAD-linked oxidoreductase family.</text>
</comment>
<feature type="domain" description="FAD-binding PCMH-type" evidence="4">
    <location>
        <begin position="133"/>
        <end position="312"/>
    </location>
</feature>
<dbReference type="AlphaFoldDB" id="A0A0A1T472"/>
<dbReference type="PANTHER" id="PTHR13878:SF91">
    <property type="entry name" value="FAD BINDING DOMAIN PROTEIN (AFU_ORTHOLOGUE AFUA_6G12070)-RELATED"/>
    <property type="match status" value="1"/>
</dbReference>
<accession>A0A0A1T472</accession>
<sequence>MQVRGMLSVVLAGALNYIFVNSVSASAVPSANSASRNCCRHIPGDAGWPSRRDWARLNSTVGGRLVATIPLAHVCHETGPFAAYDAAACDGLRQDFLQTGPATICPAPGEILNPYWQNNTCSPFTASVASCELGNRPVYSINVTGHRDVQAGLSFAKKRNVRLVIRNTGIDYLGKSAGQGSLALWTYHLKDIHITKDYESPSYTGPAVKLGAGVIAGEAYAAVQKAGYRIVAPECGLVGFAGGYIQSGGQSQLVTAYGLAADQALEWEVVTPEGELLIATPEKNTDLYWALAGGGGGTFGVVLSVTVKAFLEGPVAGGQMVVKTSNKTALWEAVETWYHKGPSFVNNSRNNIQFFVTNDSLTILSFTMPDENDAAIDTILSTYIPELKRLNLTYNLTKANFPSYAESFVDAYGPLPYGDLCPSFPIISSRLIPRSTVLNKTSNKHLMDVYRNIVDDGTWWIGCSFLNVDDKPGSARPPHPPNSIHPAWREAVAYCNPQTHQPYDWVNEVTNTLLRQKLVNDIFPSLEAATPGAGILPEVDPTYKGNWKDTFYGPYYNQLLKIKHKYDPHKLMYGLFAVGSDEFRIDPAGRLCTV</sequence>
<dbReference type="GO" id="GO:0071949">
    <property type="term" value="F:FAD binding"/>
    <property type="evidence" value="ECO:0007669"/>
    <property type="project" value="InterPro"/>
</dbReference>
<name>A0A0A1T472_9HYPO</name>
<evidence type="ECO:0000259" key="4">
    <source>
        <dbReference type="PROSITE" id="PS51387"/>
    </source>
</evidence>
<organism evidence="5 6">
    <name type="scientific">[Torrubiella] hemipterigena</name>
    <dbReference type="NCBI Taxonomy" id="1531966"/>
    <lineage>
        <taxon>Eukaryota</taxon>
        <taxon>Fungi</taxon>
        <taxon>Dikarya</taxon>
        <taxon>Ascomycota</taxon>
        <taxon>Pezizomycotina</taxon>
        <taxon>Sordariomycetes</taxon>
        <taxon>Hypocreomycetidae</taxon>
        <taxon>Hypocreales</taxon>
        <taxon>Clavicipitaceae</taxon>
        <taxon>Clavicipitaceae incertae sedis</taxon>
        <taxon>'Torrubiella' clade</taxon>
    </lineage>
</organism>
<evidence type="ECO:0000313" key="5">
    <source>
        <dbReference type="EMBL" id="CEJ81072.1"/>
    </source>
</evidence>
<feature type="signal peptide" evidence="3">
    <location>
        <begin position="1"/>
        <end position="25"/>
    </location>
</feature>
<dbReference type="PANTHER" id="PTHR13878">
    <property type="entry name" value="GULONOLACTONE OXIDASE"/>
    <property type="match status" value="1"/>
</dbReference>
<keyword evidence="2" id="KW-0560">Oxidoreductase</keyword>
<dbReference type="EMBL" id="CDHN01000001">
    <property type="protein sequence ID" value="CEJ81072.1"/>
    <property type="molecule type" value="Genomic_DNA"/>
</dbReference>
<dbReference type="InterPro" id="IPR012951">
    <property type="entry name" value="BBE"/>
</dbReference>
<proteinExistence type="inferred from homology"/>
<evidence type="ECO:0000256" key="2">
    <source>
        <dbReference type="ARBA" id="ARBA00023002"/>
    </source>
</evidence>
<evidence type="ECO:0000256" key="3">
    <source>
        <dbReference type="SAM" id="SignalP"/>
    </source>
</evidence>
<dbReference type="PROSITE" id="PS51387">
    <property type="entry name" value="FAD_PCMH"/>
    <property type="match status" value="1"/>
</dbReference>
<evidence type="ECO:0000256" key="1">
    <source>
        <dbReference type="ARBA" id="ARBA00005466"/>
    </source>
</evidence>
<protein>
    <recommendedName>
        <fullName evidence="4">FAD-binding PCMH-type domain-containing protein</fullName>
    </recommendedName>
</protein>
<dbReference type="Gene3D" id="3.30.465.10">
    <property type="match status" value="1"/>
</dbReference>
<dbReference type="Pfam" id="PF01565">
    <property type="entry name" value="FAD_binding_4"/>
    <property type="match status" value="1"/>
</dbReference>
<dbReference type="OrthoDB" id="4938740at2759"/>
<dbReference type="GO" id="GO:0016491">
    <property type="term" value="F:oxidoreductase activity"/>
    <property type="evidence" value="ECO:0007669"/>
    <property type="project" value="UniProtKB-KW"/>
</dbReference>
<dbReference type="InterPro" id="IPR006094">
    <property type="entry name" value="Oxid_FAD_bind_N"/>
</dbReference>
<keyword evidence="3" id="KW-0732">Signal</keyword>
<reference evidence="5 6" key="1">
    <citation type="journal article" date="2015" name="Genome Announc.">
        <title>Draft Genome Sequence and Gene Annotation of the Entomopathogenic Fungus Verticillium hemipterigenum.</title>
        <authorList>
            <person name="Horn F."/>
            <person name="Habel A."/>
            <person name="Scharf D.H."/>
            <person name="Dworschak J."/>
            <person name="Brakhage A.A."/>
            <person name="Guthke R."/>
            <person name="Hertweck C."/>
            <person name="Linde J."/>
        </authorList>
    </citation>
    <scope>NUCLEOTIDE SEQUENCE [LARGE SCALE GENOMIC DNA]</scope>
</reference>
<dbReference type="HOGENOM" id="CLU_018354_4_2_1"/>
<gene>
    <name evidence="5" type="ORF">VHEMI01222</name>
</gene>
<dbReference type="InterPro" id="IPR016169">
    <property type="entry name" value="FAD-bd_PCMH_sub2"/>
</dbReference>
<dbReference type="STRING" id="1531966.A0A0A1T472"/>
<dbReference type="InterPro" id="IPR036318">
    <property type="entry name" value="FAD-bd_PCMH-like_sf"/>
</dbReference>
<dbReference type="Pfam" id="PF08031">
    <property type="entry name" value="BBE"/>
    <property type="match status" value="1"/>
</dbReference>